<dbReference type="PANTHER" id="PTHR12496">
    <property type="entry name" value="CGI-41 METHYLTRANSFERASE"/>
    <property type="match status" value="1"/>
</dbReference>
<evidence type="ECO:0000259" key="2">
    <source>
        <dbReference type="Pfam" id="PF13679"/>
    </source>
</evidence>
<feature type="compositionally biased region" description="Basic and acidic residues" evidence="1">
    <location>
        <begin position="254"/>
        <end position="269"/>
    </location>
</feature>
<feature type="non-terminal residue" evidence="3">
    <location>
        <position position="1"/>
    </location>
</feature>
<dbReference type="SUPFAM" id="SSF53335">
    <property type="entry name" value="S-adenosyl-L-methionine-dependent methyltransferases"/>
    <property type="match status" value="1"/>
</dbReference>
<dbReference type="AlphaFoldDB" id="A0A8T2N5J8"/>
<dbReference type="EMBL" id="JAFBMS010000127">
    <property type="protein sequence ID" value="KAG9335196.1"/>
    <property type="molecule type" value="Genomic_DNA"/>
</dbReference>
<feature type="domain" description="Methyltransferase" evidence="2">
    <location>
        <begin position="152"/>
        <end position="447"/>
    </location>
</feature>
<accession>A0A8T2N5J8</accession>
<dbReference type="CDD" id="cd02440">
    <property type="entry name" value="AdoMet_MTases"/>
    <property type="match status" value="1"/>
</dbReference>
<protein>
    <recommendedName>
        <fullName evidence="2">Methyltransferase domain-containing protein</fullName>
    </recommendedName>
</protein>
<reference evidence="3" key="1">
    <citation type="thesis" date="2021" institute="BYU ScholarsArchive" country="Provo, UT, USA">
        <title>Applications of and Algorithms for Genome Assembly and Genomic Analyses with an Emphasis on Marine Teleosts.</title>
        <authorList>
            <person name="Pickett B.D."/>
        </authorList>
    </citation>
    <scope>NUCLEOTIDE SEQUENCE</scope>
    <source>
        <strain evidence="3">HI-2016</strain>
    </source>
</reference>
<name>A0A8T2N5J8_9TELE</name>
<dbReference type="Pfam" id="PF13679">
    <property type="entry name" value="Methyltransf_32"/>
    <property type="match status" value="1"/>
</dbReference>
<proteinExistence type="predicted"/>
<feature type="region of interest" description="Disordered" evidence="1">
    <location>
        <begin position="203"/>
        <end position="299"/>
    </location>
</feature>
<evidence type="ECO:0000313" key="3">
    <source>
        <dbReference type="EMBL" id="KAG9335196.1"/>
    </source>
</evidence>
<dbReference type="InterPro" id="IPR029063">
    <property type="entry name" value="SAM-dependent_MTases_sf"/>
</dbReference>
<dbReference type="InterPro" id="IPR052220">
    <property type="entry name" value="METTL25"/>
</dbReference>
<evidence type="ECO:0000256" key="1">
    <source>
        <dbReference type="SAM" id="MobiDB-lite"/>
    </source>
</evidence>
<gene>
    <name evidence="3" type="ORF">JZ751_005548</name>
</gene>
<keyword evidence="4" id="KW-1185">Reference proteome</keyword>
<dbReference type="PANTHER" id="PTHR12496:SF9">
    <property type="entry name" value="METHYLTRANSFERASE-LIKE PROTEIN 25-RELATED"/>
    <property type="match status" value="1"/>
</dbReference>
<dbReference type="InterPro" id="IPR025714">
    <property type="entry name" value="Methyltranfer_dom"/>
</dbReference>
<feature type="compositionally biased region" description="Basic residues" evidence="1">
    <location>
        <begin position="216"/>
        <end position="231"/>
    </location>
</feature>
<dbReference type="Proteomes" id="UP000824540">
    <property type="component" value="Unassembled WGS sequence"/>
</dbReference>
<dbReference type="OrthoDB" id="10258156at2759"/>
<sequence length="462" mass="51424">MSRLESVDFPLQLITRKIEEIKDFLKISLSIANAHTVDFYTRNVWDQFMAVPPQSVLSIISTNCGQEMAPESLETQRCEETAETDRTNFGFCCDSKRLVDVAALLDAAKRHALPGLGVCVPLSKLLQGLREHDGVQSTEDEVLEPEEFMNSKKSHEVQIMSELVSTLAKYCQVQQVIDVGSGKGYLCSFLSLRYGLKVYGIDSSSTNTHSAQERNRKLKKYSKAYQRHGKTRLPAGSREGEQKMEGVEEQTTGESEHSEQKEHRREESGHFQQSGEEEGEEMRMKRESCFSGFGPDQDTQLPAALSEPVAVTPIAMVNPDQLSPVGPNPENPFLGALSPELVELPAPRVPPSALSKDERERRKRKNLERKARVAGASANDSSLYSPLTSYVTAETELHEIISELEDAVVVGLHTCGDLAPSTLRMFSAKDELRATCSVGCCYHLLSEEFDPSRPGERYGYRD</sequence>
<organism evidence="3 4">
    <name type="scientific">Albula glossodonta</name>
    <name type="common">roundjaw bonefish</name>
    <dbReference type="NCBI Taxonomy" id="121402"/>
    <lineage>
        <taxon>Eukaryota</taxon>
        <taxon>Metazoa</taxon>
        <taxon>Chordata</taxon>
        <taxon>Craniata</taxon>
        <taxon>Vertebrata</taxon>
        <taxon>Euteleostomi</taxon>
        <taxon>Actinopterygii</taxon>
        <taxon>Neopterygii</taxon>
        <taxon>Teleostei</taxon>
        <taxon>Albuliformes</taxon>
        <taxon>Albulidae</taxon>
        <taxon>Albula</taxon>
    </lineage>
</organism>
<comment type="caution">
    <text evidence="3">The sequence shown here is derived from an EMBL/GenBank/DDBJ whole genome shotgun (WGS) entry which is preliminary data.</text>
</comment>
<feature type="region of interest" description="Disordered" evidence="1">
    <location>
        <begin position="345"/>
        <end position="382"/>
    </location>
</feature>
<evidence type="ECO:0000313" key="4">
    <source>
        <dbReference type="Proteomes" id="UP000824540"/>
    </source>
</evidence>
<dbReference type="Gene3D" id="3.40.50.150">
    <property type="entry name" value="Vaccinia Virus protein VP39"/>
    <property type="match status" value="1"/>
</dbReference>